<dbReference type="Gene3D" id="1.25.40.10">
    <property type="entry name" value="Tetratricopeptide repeat domain"/>
    <property type="match status" value="2"/>
</dbReference>
<gene>
    <name evidence="3" type="ORF">TRFO_42368</name>
</gene>
<dbReference type="PANTHER" id="PTHR11102:SF160">
    <property type="entry name" value="ERAD-ASSOCIATED E3 UBIQUITIN-PROTEIN LIGASE COMPONENT HRD3"/>
    <property type="match status" value="1"/>
</dbReference>
<comment type="similarity">
    <text evidence="1">Belongs to the sel-1 family.</text>
</comment>
<feature type="region of interest" description="Disordered" evidence="2">
    <location>
        <begin position="172"/>
        <end position="195"/>
    </location>
</feature>
<feature type="compositionally biased region" description="Polar residues" evidence="2">
    <location>
        <begin position="379"/>
        <end position="405"/>
    </location>
</feature>
<dbReference type="RefSeq" id="XP_068368811.1">
    <property type="nucleotide sequence ID" value="XM_068514270.1"/>
</dbReference>
<sequence>MLTSLTHNHNFGVRNLLSVNNISAGLVGETSPVVEADPYEDLELSHSDFSGFGCRKTPYLKIDRLGYFQRREDKKKFAASVRCRYALQYFEGDERLKKDDGMAAKYFKLAADDGNAQAQFSLGVLLYSGIPEGDSVQSFSSFSMPQINNENIEINQNNSSDLSENLQNLQSLNSDNQSDTNSEQNDNKSDTSNENNQLLPQQQIALQQLQLRLQQLQQQPQPLKRDLKEAVKYLRAASLNGHSKAQYCYGLCLANGEGVRQNTSKAVRLFRLSARGGYDEAQYCYGRCLFNGFGVPKRDYKTACEYFKMAAGQGHARAAFYLGLCLHQGLGVERDRDEGISYVKFAAEKGLSEAKMILESMKNIRMSCNDCEHHHQTAAAPSSSMDETDQIAPQNHTSNSNNEKIVSSVDEKYVNDENNSNDGEAYFDETDSFDGYESSEKSQEVSQANRTEEKERKPDEITQPFTVPTKIKFTEVDNEPHKILSFDTKKNVTLDSELMASVLK</sequence>
<dbReference type="InterPro" id="IPR011990">
    <property type="entry name" value="TPR-like_helical_dom_sf"/>
</dbReference>
<dbReference type="AlphaFoldDB" id="A0A1J4KWP8"/>
<dbReference type="InterPro" id="IPR006597">
    <property type="entry name" value="Sel1-like"/>
</dbReference>
<keyword evidence="4" id="KW-1185">Reference proteome</keyword>
<dbReference type="InterPro" id="IPR050767">
    <property type="entry name" value="Sel1_AlgK"/>
</dbReference>
<evidence type="ECO:0000313" key="4">
    <source>
        <dbReference type="Proteomes" id="UP000179807"/>
    </source>
</evidence>
<feature type="compositionally biased region" description="Acidic residues" evidence="2">
    <location>
        <begin position="425"/>
        <end position="434"/>
    </location>
</feature>
<feature type="region of interest" description="Disordered" evidence="2">
    <location>
        <begin position="375"/>
        <end position="468"/>
    </location>
</feature>
<evidence type="ECO:0000256" key="1">
    <source>
        <dbReference type="ARBA" id="ARBA00038101"/>
    </source>
</evidence>
<reference evidence="3" key="1">
    <citation type="submission" date="2016-10" db="EMBL/GenBank/DDBJ databases">
        <authorList>
            <person name="Benchimol M."/>
            <person name="Almeida L.G."/>
            <person name="Vasconcelos A.T."/>
            <person name="Perreira-Neves A."/>
            <person name="Rosa I.A."/>
            <person name="Tasca T."/>
            <person name="Bogo M.R."/>
            <person name="de Souza W."/>
        </authorList>
    </citation>
    <scope>NUCLEOTIDE SEQUENCE [LARGE SCALE GENOMIC DNA]</scope>
    <source>
        <strain evidence="3">K</strain>
    </source>
</reference>
<protein>
    <recommendedName>
        <fullName evidence="5">Death ligand signal enhancer</fullName>
    </recommendedName>
</protein>
<dbReference type="SUPFAM" id="SSF81901">
    <property type="entry name" value="HCP-like"/>
    <property type="match status" value="2"/>
</dbReference>
<evidence type="ECO:0008006" key="5">
    <source>
        <dbReference type="Google" id="ProtNLM"/>
    </source>
</evidence>
<dbReference type="SMART" id="SM00671">
    <property type="entry name" value="SEL1"/>
    <property type="match status" value="5"/>
</dbReference>
<comment type="caution">
    <text evidence="3">The sequence shown here is derived from an EMBL/GenBank/DDBJ whole genome shotgun (WGS) entry which is preliminary data.</text>
</comment>
<feature type="compositionally biased region" description="Basic and acidic residues" evidence="2">
    <location>
        <begin position="450"/>
        <end position="460"/>
    </location>
</feature>
<accession>A0A1J4KWP8</accession>
<dbReference type="OrthoDB" id="272077at2759"/>
<dbReference type="EMBL" id="MLAK01000198">
    <property type="protein sequence ID" value="OHT15675.1"/>
    <property type="molecule type" value="Genomic_DNA"/>
</dbReference>
<proteinExistence type="inferred from homology"/>
<dbReference type="GeneID" id="94848974"/>
<dbReference type="Pfam" id="PF08238">
    <property type="entry name" value="Sel1"/>
    <property type="match status" value="5"/>
</dbReference>
<organism evidence="3 4">
    <name type="scientific">Tritrichomonas foetus</name>
    <dbReference type="NCBI Taxonomy" id="1144522"/>
    <lineage>
        <taxon>Eukaryota</taxon>
        <taxon>Metamonada</taxon>
        <taxon>Parabasalia</taxon>
        <taxon>Tritrichomonadida</taxon>
        <taxon>Tritrichomonadidae</taxon>
        <taxon>Tritrichomonas</taxon>
    </lineage>
</organism>
<dbReference type="VEuPathDB" id="TrichDB:TRFO_42368"/>
<evidence type="ECO:0000256" key="2">
    <source>
        <dbReference type="SAM" id="MobiDB-lite"/>
    </source>
</evidence>
<name>A0A1J4KWP8_9EUKA</name>
<dbReference type="Proteomes" id="UP000179807">
    <property type="component" value="Unassembled WGS sequence"/>
</dbReference>
<evidence type="ECO:0000313" key="3">
    <source>
        <dbReference type="EMBL" id="OHT15675.1"/>
    </source>
</evidence>
<dbReference type="PANTHER" id="PTHR11102">
    <property type="entry name" value="SEL-1-LIKE PROTEIN"/>
    <property type="match status" value="1"/>
</dbReference>